<dbReference type="InterPro" id="IPR027417">
    <property type="entry name" value="P-loop_NTPase"/>
</dbReference>
<dbReference type="SUPFAM" id="SSF52540">
    <property type="entry name" value="P-loop containing nucleoside triphosphate hydrolases"/>
    <property type="match status" value="1"/>
</dbReference>
<dbReference type="GeneID" id="37037771"/>
<dbReference type="PANTHER" id="PTHR10218">
    <property type="entry name" value="GTP-BINDING PROTEIN ALPHA SUBUNIT"/>
    <property type="match status" value="1"/>
</dbReference>
<feature type="binding site" evidence="11">
    <location>
        <position position="337"/>
    </location>
    <ligand>
        <name>GTP</name>
        <dbReference type="ChEBI" id="CHEBI:37565"/>
    </ligand>
</feature>
<reference evidence="14 15" key="1">
    <citation type="journal article" date="2018" name="Mol. Biol. Evol.">
        <title>Broad Genomic Sampling Reveals a Smut Pathogenic Ancestry of the Fungal Clade Ustilaginomycotina.</title>
        <authorList>
            <person name="Kijpornyongpan T."/>
            <person name="Mondo S.J."/>
            <person name="Barry K."/>
            <person name="Sandor L."/>
            <person name="Lee J."/>
            <person name="Lipzen A."/>
            <person name="Pangilinan J."/>
            <person name="LaButti K."/>
            <person name="Hainaut M."/>
            <person name="Henrissat B."/>
            <person name="Grigoriev I.V."/>
            <person name="Spatafora J.W."/>
            <person name="Aime M.C."/>
        </authorList>
    </citation>
    <scope>NUCLEOTIDE SEQUENCE [LARGE SCALE GENOMIC DNA]</scope>
    <source>
        <strain evidence="14 15">MCA 4658</strain>
    </source>
</reference>
<evidence type="ECO:0000256" key="4">
    <source>
        <dbReference type="ARBA" id="ARBA00022723"/>
    </source>
</evidence>
<protein>
    <recommendedName>
        <fullName evidence="10">Guanine nucleotide-binding protein alpha-2 subunit</fullName>
    </recommendedName>
</protein>
<keyword evidence="9" id="KW-0807">Transducer</keyword>
<dbReference type="GO" id="GO:0005737">
    <property type="term" value="C:cytoplasm"/>
    <property type="evidence" value="ECO:0007669"/>
    <property type="project" value="TreeGrafter"/>
</dbReference>
<dbReference type="GO" id="GO:0001664">
    <property type="term" value="F:G protein-coupled receptor binding"/>
    <property type="evidence" value="ECO:0007669"/>
    <property type="project" value="InterPro"/>
</dbReference>
<feature type="region of interest" description="Disordered" evidence="13">
    <location>
        <begin position="1"/>
        <end position="38"/>
    </location>
</feature>
<evidence type="ECO:0000256" key="12">
    <source>
        <dbReference type="PIRSR" id="PIRSR601019-2"/>
    </source>
</evidence>
<dbReference type="Gene3D" id="1.10.400.10">
    <property type="entry name" value="GI Alpha 1, domain 2-like"/>
    <property type="match status" value="1"/>
</dbReference>
<dbReference type="PROSITE" id="PS51882">
    <property type="entry name" value="G_ALPHA"/>
    <property type="match status" value="1"/>
</dbReference>
<evidence type="ECO:0000256" key="11">
    <source>
        <dbReference type="PIRSR" id="PIRSR601019-1"/>
    </source>
</evidence>
<dbReference type="GO" id="GO:0000750">
    <property type="term" value="P:pheromone-dependent signal transduction involved in conjugation with cellular fusion"/>
    <property type="evidence" value="ECO:0007669"/>
    <property type="project" value="TreeGrafter"/>
</dbReference>
<evidence type="ECO:0000256" key="6">
    <source>
        <dbReference type="ARBA" id="ARBA00022801"/>
    </source>
</evidence>
<proteinExistence type="predicted"/>
<dbReference type="Proteomes" id="UP000245783">
    <property type="component" value="Unassembled WGS sequence"/>
</dbReference>
<keyword evidence="8 11" id="KW-0342">GTP-binding</keyword>
<keyword evidence="7 12" id="KW-0460">Magnesium</keyword>
<dbReference type="AlphaFoldDB" id="A0A316W548"/>
<dbReference type="FunFam" id="1.10.400.10:FF:000009">
    <property type="entry name" value="Guanine nucleotide-binding protein G(O) subunit alpha"/>
    <property type="match status" value="1"/>
</dbReference>
<feature type="binding site" evidence="11">
    <location>
        <begin position="54"/>
        <end position="59"/>
    </location>
    <ligand>
        <name>GTP</name>
        <dbReference type="ChEBI" id="CHEBI:37565"/>
    </ligand>
</feature>
<evidence type="ECO:0000313" key="14">
    <source>
        <dbReference type="EMBL" id="PWN44929.1"/>
    </source>
</evidence>
<comment type="function">
    <text evidence="2">Guanine nucleotide-binding proteins (G proteins) are involved as modulators or transducers in various transmembrane signaling systems.</text>
</comment>
<dbReference type="InterPro" id="IPR011025">
    <property type="entry name" value="GproteinA_insert"/>
</dbReference>
<dbReference type="GO" id="GO:0046872">
    <property type="term" value="F:metal ion binding"/>
    <property type="evidence" value="ECO:0007669"/>
    <property type="project" value="UniProtKB-KW"/>
</dbReference>
<evidence type="ECO:0000256" key="9">
    <source>
        <dbReference type="ARBA" id="ARBA00023224"/>
    </source>
</evidence>
<keyword evidence="5 11" id="KW-0547">Nucleotide-binding</keyword>
<dbReference type="RefSeq" id="XP_025372089.1">
    <property type="nucleotide sequence ID" value="XM_025515901.1"/>
</dbReference>
<name>A0A316W548_9BASI</name>
<evidence type="ECO:0000256" key="10">
    <source>
        <dbReference type="ARBA" id="ARBA00074402"/>
    </source>
</evidence>
<evidence type="ECO:0000256" key="5">
    <source>
        <dbReference type="ARBA" id="ARBA00022741"/>
    </source>
</evidence>
<dbReference type="PRINTS" id="PR00318">
    <property type="entry name" value="GPROTEINA"/>
</dbReference>
<dbReference type="EMBL" id="KZ819358">
    <property type="protein sequence ID" value="PWN44929.1"/>
    <property type="molecule type" value="Genomic_DNA"/>
</dbReference>
<dbReference type="GO" id="GO:0003924">
    <property type="term" value="F:GTPase activity"/>
    <property type="evidence" value="ECO:0007669"/>
    <property type="project" value="InterPro"/>
</dbReference>
<dbReference type="GO" id="GO:0007186">
    <property type="term" value="P:G protein-coupled receptor signaling pathway"/>
    <property type="evidence" value="ECO:0007669"/>
    <property type="project" value="InterPro"/>
</dbReference>
<dbReference type="SMART" id="SM00275">
    <property type="entry name" value="G_alpha"/>
    <property type="match status" value="1"/>
</dbReference>
<keyword evidence="4 12" id="KW-0479">Metal-binding</keyword>
<evidence type="ECO:0000256" key="7">
    <source>
        <dbReference type="ARBA" id="ARBA00022842"/>
    </source>
</evidence>
<dbReference type="PANTHER" id="PTHR10218:SF242">
    <property type="entry name" value="GUANINE NUCLEOTIDE-BINDING PROTEIN ALPHA-1 SUBUNIT"/>
    <property type="match status" value="1"/>
</dbReference>
<feature type="binding site" evidence="12">
    <location>
        <position position="192"/>
    </location>
    <ligand>
        <name>Mg(2+)</name>
        <dbReference type="ChEBI" id="CHEBI:18420"/>
    </ligand>
</feature>
<evidence type="ECO:0000313" key="15">
    <source>
        <dbReference type="Proteomes" id="UP000245783"/>
    </source>
</evidence>
<feature type="binding site" evidence="11">
    <location>
        <begin position="211"/>
        <end position="215"/>
    </location>
    <ligand>
        <name>GTP</name>
        <dbReference type="ChEBI" id="CHEBI:37565"/>
    </ligand>
</feature>
<dbReference type="GO" id="GO:0005525">
    <property type="term" value="F:GTP binding"/>
    <property type="evidence" value="ECO:0007669"/>
    <property type="project" value="UniProtKB-KW"/>
</dbReference>
<dbReference type="SUPFAM" id="SSF47895">
    <property type="entry name" value="Transducin (alpha subunit), insertion domain"/>
    <property type="match status" value="1"/>
</dbReference>
<keyword evidence="15" id="KW-1185">Reference proteome</keyword>
<evidence type="ECO:0000256" key="13">
    <source>
        <dbReference type="SAM" id="MobiDB-lite"/>
    </source>
</evidence>
<evidence type="ECO:0000256" key="1">
    <source>
        <dbReference type="ARBA" id="ARBA00001946"/>
    </source>
</evidence>
<dbReference type="PRINTS" id="PR01241">
    <property type="entry name" value="GPROTEINAFNG"/>
</dbReference>
<feature type="compositionally biased region" description="Basic and acidic residues" evidence="13">
    <location>
        <begin position="25"/>
        <end position="38"/>
    </location>
</feature>
<evidence type="ECO:0000256" key="2">
    <source>
        <dbReference type="ARBA" id="ARBA00003069"/>
    </source>
</evidence>
<gene>
    <name evidence="14" type="ORF">IE81DRAFT_345309</name>
</gene>
<dbReference type="STRING" id="1522189.A0A316W548"/>
<dbReference type="FunFam" id="3.40.50.300:FF:000563">
    <property type="entry name" value="Guanine nucleotide-binding protein alpha subunit"/>
    <property type="match status" value="1"/>
</dbReference>
<comment type="cofactor">
    <cofactor evidence="1">
        <name>Mg(2+)</name>
        <dbReference type="ChEBI" id="CHEBI:18420"/>
    </cofactor>
</comment>
<dbReference type="FunCoup" id="A0A316W548">
    <property type="interactions" value="92"/>
</dbReference>
<evidence type="ECO:0000256" key="8">
    <source>
        <dbReference type="ARBA" id="ARBA00023134"/>
    </source>
</evidence>
<dbReference type="InParanoid" id="A0A316W548"/>
<dbReference type="GO" id="GO:0031683">
    <property type="term" value="F:G-protein beta/gamma-subunit complex binding"/>
    <property type="evidence" value="ECO:0007669"/>
    <property type="project" value="InterPro"/>
</dbReference>
<dbReference type="GO" id="GO:0005834">
    <property type="term" value="C:heterotrimeric G-protein complex"/>
    <property type="evidence" value="ECO:0007669"/>
    <property type="project" value="InterPro"/>
</dbReference>
<sequence>MGGCLSSPAHASLASTAGDSAPETVKSKALDRQLREDEKHMSKEVKLLLLGAGESGKSTILKSMRLIHSIPFTGAEKEHYRRLVFVNLVQGMKLLLDMLEEWEGTFEHPSHVNLLPLFITYPDIAEDEPFPASYFEPLRLLWNDSGIQSVFKRGNEAAVPENMSYFFADLDRLFNPSYIPTDSDILRCRNKTTGIIETTFPIDDRVYRILDVGGQRSERKKWIHCFENVTAVLFIVSLSGYDSCLVEDRDSNQMQESLMLCDSIFNSKWFVRTSMILFLNKVDVFRTKIMHSSIKAYFPDYDGDDQDFNAARGYFKQRFCRLNRSQTKEIYPSFTNATDPGLLKIVMASVTDIILTSSLRESPAKTLSTASSLAYSALQMQAL</sequence>
<evidence type="ECO:0000256" key="3">
    <source>
        <dbReference type="ARBA" id="ARBA00011356"/>
    </source>
</evidence>
<dbReference type="InterPro" id="IPR001019">
    <property type="entry name" value="Gprotein_alpha_su"/>
</dbReference>
<feature type="binding site" evidence="11">
    <location>
        <begin position="280"/>
        <end position="283"/>
    </location>
    <ligand>
        <name>GTP</name>
        <dbReference type="ChEBI" id="CHEBI:37565"/>
    </ligand>
</feature>
<comment type="subunit">
    <text evidence="3">G proteins are composed of 3 units; alpha, beta and gamma. The alpha chain contains the guanine nucleotide binding site.</text>
</comment>
<accession>A0A316W548</accession>
<dbReference type="Gene3D" id="3.40.50.300">
    <property type="entry name" value="P-loop containing nucleotide triphosphate hydrolases"/>
    <property type="match status" value="1"/>
</dbReference>
<organism evidence="14 15">
    <name type="scientific">Ceraceosorus guamensis</name>
    <dbReference type="NCBI Taxonomy" id="1522189"/>
    <lineage>
        <taxon>Eukaryota</taxon>
        <taxon>Fungi</taxon>
        <taxon>Dikarya</taxon>
        <taxon>Basidiomycota</taxon>
        <taxon>Ustilaginomycotina</taxon>
        <taxon>Exobasidiomycetes</taxon>
        <taxon>Ceraceosorales</taxon>
        <taxon>Ceraceosoraceae</taxon>
        <taxon>Ceraceosorus</taxon>
    </lineage>
</organism>
<keyword evidence="6" id="KW-0378">Hydrolase</keyword>
<dbReference type="CDD" id="cd00066">
    <property type="entry name" value="G-alpha"/>
    <property type="match status" value="1"/>
</dbReference>
<dbReference type="Pfam" id="PF00503">
    <property type="entry name" value="G-alpha"/>
    <property type="match status" value="1"/>
</dbReference>
<dbReference type="OrthoDB" id="5817230at2759"/>
<feature type="binding site" evidence="11">
    <location>
        <begin position="186"/>
        <end position="192"/>
    </location>
    <ligand>
        <name>GTP</name>
        <dbReference type="ChEBI" id="CHEBI:37565"/>
    </ligand>
</feature>
<feature type="binding site" evidence="12">
    <location>
        <position position="58"/>
    </location>
    <ligand>
        <name>Mg(2+)</name>
        <dbReference type="ChEBI" id="CHEBI:18420"/>
    </ligand>
</feature>
<dbReference type="InterPro" id="IPR002975">
    <property type="entry name" value="Fungi_Gprotein_alpha"/>
</dbReference>